<dbReference type="GO" id="GO:0019867">
    <property type="term" value="C:outer membrane"/>
    <property type="evidence" value="ECO:0007669"/>
    <property type="project" value="InterPro"/>
</dbReference>
<feature type="compositionally biased region" description="Polar residues" evidence="1">
    <location>
        <begin position="48"/>
        <end position="64"/>
    </location>
</feature>
<reference evidence="3 4" key="1">
    <citation type="submission" date="2018-01" db="EMBL/GenBank/DDBJ databases">
        <title>Genome sequence of Iodobacter sp. strain PCH194 isolated from Indian Trans-Himalaya.</title>
        <authorList>
            <person name="Kumar V."/>
            <person name="Thakur V."/>
            <person name="Kumar S."/>
            <person name="Singh D."/>
        </authorList>
    </citation>
    <scope>NUCLEOTIDE SEQUENCE [LARGE SCALE GENOMIC DNA]</scope>
    <source>
        <strain evidence="3 4">PCH194</strain>
    </source>
</reference>
<dbReference type="GO" id="GO:0009986">
    <property type="term" value="C:cell surface"/>
    <property type="evidence" value="ECO:0007669"/>
    <property type="project" value="InterPro"/>
</dbReference>
<dbReference type="AlphaFoldDB" id="A0A7G3G608"/>
<dbReference type="Pfam" id="PF07201">
    <property type="entry name" value="HrpJ"/>
    <property type="match status" value="1"/>
</dbReference>
<keyword evidence="4" id="KW-1185">Reference proteome</keyword>
<evidence type="ECO:0000256" key="1">
    <source>
        <dbReference type="SAM" id="MobiDB-lite"/>
    </source>
</evidence>
<protein>
    <submittedName>
        <fullName evidence="3">YopN family type III secretion system gatekeeper subunit</fullName>
    </submittedName>
</protein>
<evidence type="ECO:0000313" key="3">
    <source>
        <dbReference type="EMBL" id="QBC42548.1"/>
    </source>
</evidence>
<dbReference type="KEGG" id="ifl:C1H71_02555"/>
<evidence type="ECO:0000313" key="4">
    <source>
        <dbReference type="Proteomes" id="UP000515917"/>
    </source>
</evidence>
<dbReference type="NCBIfam" id="TIGR02568">
    <property type="entry name" value="LcrE"/>
    <property type="match status" value="1"/>
</dbReference>
<dbReference type="InterPro" id="IPR013401">
    <property type="entry name" value="T3SS_LcrE"/>
</dbReference>
<feature type="domain" description="Hypersensitivity response secretion-like HrpJ" evidence="2">
    <location>
        <begin position="71"/>
        <end position="229"/>
    </location>
</feature>
<evidence type="ECO:0000259" key="2">
    <source>
        <dbReference type="Pfam" id="PF07201"/>
    </source>
</evidence>
<dbReference type="PRINTS" id="PR01344">
    <property type="entry name" value="INVEPROTEIN"/>
</dbReference>
<feature type="region of interest" description="Disordered" evidence="1">
    <location>
        <begin position="36"/>
        <end position="64"/>
    </location>
</feature>
<dbReference type="GO" id="GO:0030254">
    <property type="term" value="P:protein secretion by the type III secretion system"/>
    <property type="evidence" value="ECO:0007669"/>
    <property type="project" value="InterPro"/>
</dbReference>
<organism evidence="3 4">
    <name type="scientific">Iodobacter fluviatilis</name>
    <dbReference type="NCBI Taxonomy" id="537"/>
    <lineage>
        <taxon>Bacteria</taxon>
        <taxon>Pseudomonadati</taxon>
        <taxon>Pseudomonadota</taxon>
        <taxon>Betaproteobacteria</taxon>
        <taxon>Neisseriales</taxon>
        <taxon>Chitinibacteraceae</taxon>
        <taxon>Iodobacter</taxon>
    </lineage>
</organism>
<feature type="compositionally biased region" description="Basic and acidic residues" evidence="1">
    <location>
        <begin position="36"/>
        <end position="46"/>
    </location>
</feature>
<dbReference type="Proteomes" id="UP000515917">
    <property type="component" value="Chromosome"/>
</dbReference>
<accession>A0A7G3G608</accession>
<dbReference type="EMBL" id="CP025781">
    <property type="protein sequence ID" value="QBC42548.1"/>
    <property type="molecule type" value="Genomic_DNA"/>
</dbReference>
<proteinExistence type="predicted"/>
<dbReference type="GO" id="GO:0050709">
    <property type="term" value="P:negative regulation of protein secretion"/>
    <property type="evidence" value="ECO:0007669"/>
    <property type="project" value="InterPro"/>
</dbReference>
<dbReference type="InterPro" id="IPR003520">
    <property type="entry name" value="Invas_InvE"/>
</dbReference>
<sequence>MQILCNRRCVNTWTVVMEINRHSIPLSGPRLARHQAKLDEKQEAGKKQVTQQSDSQQEVDNTPADQVQKLVDSSDEMAAIATQFRSRRELETKKGLSESFERVLDEDVLPKVAQVMKVAQMGGVSLEELLRQAQQLFPDDSDLALVLREILRRKQMEEVVRKRLQALLKHVEEQAEPKKLKSGINCALKARLFGKALDLSPALLRASYRQFLENDGGEIDVYQNWISSYGYQRRALVLDFMEGSLVTDMHAQDPSCSREEFNNILGKLGQLKLLRSSDVLFIKRLLGSPVVCNINDSEPAWLLFMLSLFQDPLRIDELLLDAVGENVLLHRHAQRSSLLQVLHQACKSLPVVLFADPDEVIPLLNEFERLATVAHRLEQVERRRST</sequence>
<gene>
    <name evidence="3" type="ORF">C1H71_02555</name>
</gene>
<dbReference type="InterPro" id="IPR010812">
    <property type="entry name" value="HrpJ-like"/>
</dbReference>
<dbReference type="Gene3D" id="1.10.150.630">
    <property type="match status" value="1"/>
</dbReference>
<dbReference type="SUPFAM" id="SSF140591">
    <property type="entry name" value="Type III secretion system domain"/>
    <property type="match status" value="1"/>
</dbReference>
<name>A0A7G3G608_9NEIS</name>